<name>A0A3R7LVE4_PENVA</name>
<accession>A0A3R7LVE4</accession>
<organism evidence="1 2">
    <name type="scientific">Penaeus vannamei</name>
    <name type="common">Whiteleg shrimp</name>
    <name type="synonym">Litopenaeus vannamei</name>
    <dbReference type="NCBI Taxonomy" id="6689"/>
    <lineage>
        <taxon>Eukaryota</taxon>
        <taxon>Metazoa</taxon>
        <taxon>Ecdysozoa</taxon>
        <taxon>Arthropoda</taxon>
        <taxon>Crustacea</taxon>
        <taxon>Multicrustacea</taxon>
        <taxon>Malacostraca</taxon>
        <taxon>Eumalacostraca</taxon>
        <taxon>Eucarida</taxon>
        <taxon>Decapoda</taxon>
        <taxon>Dendrobranchiata</taxon>
        <taxon>Penaeoidea</taxon>
        <taxon>Penaeidae</taxon>
        <taxon>Penaeus</taxon>
    </lineage>
</organism>
<reference evidence="1 2" key="1">
    <citation type="submission" date="2018-04" db="EMBL/GenBank/DDBJ databases">
        <authorList>
            <person name="Zhang X."/>
            <person name="Yuan J."/>
            <person name="Li F."/>
            <person name="Xiang J."/>
        </authorList>
    </citation>
    <scope>NUCLEOTIDE SEQUENCE [LARGE SCALE GENOMIC DNA]</scope>
    <source>
        <tissue evidence="1">Muscle</tissue>
    </source>
</reference>
<gene>
    <name evidence="1" type="ORF">C7M84_016565</name>
</gene>
<evidence type="ECO:0000313" key="1">
    <source>
        <dbReference type="EMBL" id="ROT65486.1"/>
    </source>
</evidence>
<dbReference type="Proteomes" id="UP000283509">
    <property type="component" value="Unassembled WGS sequence"/>
</dbReference>
<proteinExistence type="predicted"/>
<evidence type="ECO:0000313" key="2">
    <source>
        <dbReference type="Proteomes" id="UP000283509"/>
    </source>
</evidence>
<keyword evidence="2" id="KW-1185">Reference proteome</keyword>
<reference evidence="1 2" key="2">
    <citation type="submission" date="2019-01" db="EMBL/GenBank/DDBJ databases">
        <title>The decoding of complex shrimp genome reveals the adaptation for benthos swimmer, frequently molting mechanism and breeding impact on genome.</title>
        <authorList>
            <person name="Sun Y."/>
            <person name="Gao Y."/>
            <person name="Yu Y."/>
        </authorList>
    </citation>
    <scope>NUCLEOTIDE SEQUENCE [LARGE SCALE GENOMIC DNA]</scope>
    <source>
        <tissue evidence="1">Muscle</tissue>
    </source>
</reference>
<protein>
    <submittedName>
        <fullName evidence="1">Uncharacterized protein</fullName>
    </submittedName>
</protein>
<dbReference type="AlphaFoldDB" id="A0A3R7LVE4"/>
<sequence length="446" mass="49782">MRKGCPENIVLDIQVRTGRSERSQRRPEARGQTFARTKEEVTLLPFADRIRDAQTREKARAAKWSARCADQSPRRAQLQLLDRKIRVTRRSGLRKRRRSDSDPHFRGRGNSLRLLVVSLGARNAANSSHCDRNVMAAMKGREGRPPFHPVSCCLFLLSECTPAGRYTPALRRRLEGVSGSLNSPPVLRAALPGRRRRAATTCFRLRAFRAKDSRGRRNLQARPEKRVLQARLWQLHYVSGDLNAAREMIMARQQHGERGMQDRGNTSPGSILMVNYKEALYKSARKTGSQAERASAANLSLKARGLHRASISGVREGKSSLREEIEIVSGSARRASLALIALHLQPMRTLPSASSRNQRTPPSPFGVFQTLPDCTASAALPRRGRHSPRALPARTPMSPTFRFTLSRWNLRRPRPRSCGACVCDEAAAAPRPSLSSSRVPLLLVLP</sequence>
<dbReference type="EMBL" id="QCYY01003082">
    <property type="protein sequence ID" value="ROT65486.1"/>
    <property type="molecule type" value="Genomic_DNA"/>
</dbReference>
<comment type="caution">
    <text evidence="1">The sequence shown here is derived from an EMBL/GenBank/DDBJ whole genome shotgun (WGS) entry which is preliminary data.</text>
</comment>